<evidence type="ECO:0000256" key="4">
    <source>
        <dbReference type="ARBA" id="ARBA00011744"/>
    </source>
</evidence>
<dbReference type="FunFam" id="3.30.70.260:FF:000001">
    <property type="entry name" value="Acetolactate synthase, small subunit"/>
    <property type="match status" value="1"/>
</dbReference>
<evidence type="ECO:0000313" key="10">
    <source>
        <dbReference type="EMBL" id="MCI0182820.1"/>
    </source>
</evidence>
<comment type="caution">
    <text evidence="10">The sequence shown here is derived from an EMBL/GenBank/DDBJ whole genome shotgun (WGS) entry which is preliminary data.</text>
</comment>
<dbReference type="RefSeq" id="WP_241712424.1">
    <property type="nucleotide sequence ID" value="NZ_JALBUF010000002.1"/>
</dbReference>
<dbReference type="SUPFAM" id="SSF55021">
    <property type="entry name" value="ACT-like"/>
    <property type="match status" value="2"/>
</dbReference>
<proteinExistence type="inferred from homology"/>
<accession>A0A9X1V7T4</accession>
<dbReference type="GO" id="GO:0009097">
    <property type="term" value="P:isoleucine biosynthetic process"/>
    <property type="evidence" value="ECO:0007669"/>
    <property type="project" value="UniProtKB-UniRule"/>
</dbReference>
<dbReference type="Proteomes" id="UP001139263">
    <property type="component" value="Unassembled WGS sequence"/>
</dbReference>
<dbReference type="Pfam" id="PF10369">
    <property type="entry name" value="ALS_ss_C"/>
    <property type="match status" value="1"/>
</dbReference>
<dbReference type="InterPro" id="IPR027271">
    <property type="entry name" value="Acetolactate_synth/TF_NikR_C"/>
</dbReference>
<dbReference type="GO" id="GO:0003984">
    <property type="term" value="F:acetolactate synthase activity"/>
    <property type="evidence" value="ECO:0007669"/>
    <property type="project" value="UniProtKB-UniRule"/>
</dbReference>
<dbReference type="InterPro" id="IPR004789">
    <property type="entry name" value="Acetalactate_synth_ssu"/>
</dbReference>
<keyword evidence="5 8" id="KW-0028">Amino-acid biosynthesis</keyword>
<dbReference type="GO" id="GO:1990610">
    <property type="term" value="F:acetolactate synthase regulator activity"/>
    <property type="evidence" value="ECO:0007669"/>
    <property type="project" value="UniProtKB-UniRule"/>
</dbReference>
<keyword evidence="6 8" id="KW-0100">Branched-chain amino acid biosynthesis</keyword>
<name>A0A9X1V7T4_9BACL</name>
<evidence type="ECO:0000256" key="5">
    <source>
        <dbReference type="ARBA" id="ARBA00022605"/>
    </source>
</evidence>
<dbReference type="InterPro" id="IPR045865">
    <property type="entry name" value="ACT-like_dom_sf"/>
</dbReference>
<evidence type="ECO:0000256" key="7">
    <source>
        <dbReference type="ARBA" id="ARBA00048670"/>
    </source>
</evidence>
<dbReference type="PROSITE" id="PS51671">
    <property type="entry name" value="ACT"/>
    <property type="match status" value="1"/>
</dbReference>
<evidence type="ECO:0000256" key="2">
    <source>
        <dbReference type="ARBA" id="ARBA00005025"/>
    </source>
</evidence>
<evidence type="ECO:0000256" key="3">
    <source>
        <dbReference type="ARBA" id="ARBA00006341"/>
    </source>
</evidence>
<dbReference type="InterPro" id="IPR002912">
    <property type="entry name" value="ACT_dom"/>
</dbReference>
<organism evidence="10 11">
    <name type="scientific">Sulfoacidibacillus ferrooxidans</name>
    <dbReference type="NCBI Taxonomy" id="2005001"/>
    <lineage>
        <taxon>Bacteria</taxon>
        <taxon>Bacillati</taxon>
        <taxon>Bacillota</taxon>
        <taxon>Bacilli</taxon>
        <taxon>Bacillales</taxon>
        <taxon>Alicyclobacillaceae</taxon>
        <taxon>Sulfoacidibacillus</taxon>
    </lineage>
</organism>
<dbReference type="PANTHER" id="PTHR30239:SF0">
    <property type="entry name" value="ACETOLACTATE SYNTHASE SMALL SUBUNIT 1, CHLOROPLASTIC"/>
    <property type="match status" value="1"/>
</dbReference>
<dbReference type="FunFam" id="3.30.70.1150:FF:000001">
    <property type="entry name" value="Acetolactate synthase small subunit"/>
    <property type="match status" value="1"/>
</dbReference>
<sequence length="170" mass="18264">MERTLSVLVNDRPGVLARVAGLFSRRDFNIASITVGAAEEPGLSRMTIVSSGDDATALQIMRQLDKVIEVIQVTDISKDPAVKRELALIKVTTNKTTRPEISHILEPFRVAIVDVGHGSLTVQVTGSGEKVDALIGLLRPFGILEIARTGVTALLRAVAQEEDHSSEVVS</sequence>
<dbReference type="GO" id="GO:0005829">
    <property type="term" value="C:cytosol"/>
    <property type="evidence" value="ECO:0007669"/>
    <property type="project" value="TreeGrafter"/>
</dbReference>
<evidence type="ECO:0000259" key="9">
    <source>
        <dbReference type="PROSITE" id="PS51671"/>
    </source>
</evidence>
<evidence type="ECO:0000256" key="6">
    <source>
        <dbReference type="ARBA" id="ARBA00023304"/>
    </source>
</evidence>
<dbReference type="NCBIfam" id="NF008864">
    <property type="entry name" value="PRK11895.1"/>
    <property type="match status" value="1"/>
</dbReference>
<protein>
    <recommendedName>
        <fullName evidence="8">Acetolactate synthase small subunit</fullName>
        <shortName evidence="8">AHAS</shortName>
        <shortName evidence="8">ALS</shortName>
        <ecNumber evidence="8">2.2.1.6</ecNumber>
    </recommendedName>
    <alternativeName>
        <fullName evidence="8">Acetohydroxy-acid synthase small subunit</fullName>
    </alternativeName>
</protein>
<dbReference type="CDD" id="cd04878">
    <property type="entry name" value="ACT_AHAS"/>
    <property type="match status" value="1"/>
</dbReference>
<evidence type="ECO:0000313" key="11">
    <source>
        <dbReference type="Proteomes" id="UP001139263"/>
    </source>
</evidence>
<comment type="catalytic activity">
    <reaction evidence="7 8">
        <text>2 pyruvate + H(+) = (2S)-2-acetolactate + CO2</text>
        <dbReference type="Rhea" id="RHEA:25249"/>
        <dbReference type="ChEBI" id="CHEBI:15361"/>
        <dbReference type="ChEBI" id="CHEBI:15378"/>
        <dbReference type="ChEBI" id="CHEBI:16526"/>
        <dbReference type="ChEBI" id="CHEBI:58476"/>
        <dbReference type="EC" id="2.2.1.6"/>
    </reaction>
</comment>
<evidence type="ECO:0000256" key="1">
    <source>
        <dbReference type="ARBA" id="ARBA00004974"/>
    </source>
</evidence>
<dbReference type="InterPro" id="IPR054480">
    <property type="entry name" value="AHAS_small-like_ACT"/>
</dbReference>
<reference evidence="10" key="1">
    <citation type="submission" date="2022-03" db="EMBL/GenBank/DDBJ databases">
        <title>Draft Genome Sequence of Firmicute Strain S0AB, a Heterotrophic Iron/Sulfur-Oxidizing Extreme Acidophile.</title>
        <authorList>
            <person name="Vergara E."/>
            <person name="Pakostova E."/>
            <person name="Johnson D.B."/>
            <person name="Holmes D.S."/>
        </authorList>
    </citation>
    <scope>NUCLEOTIDE SEQUENCE</scope>
    <source>
        <strain evidence="10">S0AB</strain>
    </source>
</reference>
<gene>
    <name evidence="10" type="primary">ilvH</name>
    <name evidence="10" type="ORF">MM817_01089</name>
</gene>
<keyword evidence="11" id="KW-1185">Reference proteome</keyword>
<comment type="similarity">
    <text evidence="3 8">Belongs to the acetolactate synthase small subunit family.</text>
</comment>
<dbReference type="InterPro" id="IPR019455">
    <property type="entry name" value="Acetolactate_synth_ssu_C"/>
</dbReference>
<dbReference type="EC" id="2.2.1.6" evidence="8"/>
<dbReference type="InterPro" id="IPR039557">
    <property type="entry name" value="AHAS_ACT"/>
</dbReference>
<dbReference type="EMBL" id="JALBUF010000002">
    <property type="protein sequence ID" value="MCI0182820.1"/>
    <property type="molecule type" value="Genomic_DNA"/>
</dbReference>
<dbReference type="PANTHER" id="PTHR30239">
    <property type="entry name" value="ACETOLACTATE SYNTHASE SMALL SUBUNIT"/>
    <property type="match status" value="1"/>
</dbReference>
<dbReference type="GO" id="GO:0009099">
    <property type="term" value="P:L-valine biosynthetic process"/>
    <property type="evidence" value="ECO:0007669"/>
    <property type="project" value="UniProtKB-UniRule"/>
</dbReference>
<comment type="pathway">
    <text evidence="1 8">Amino-acid biosynthesis; L-isoleucine biosynthesis; L-isoleucine from 2-oxobutanoate: step 1/4.</text>
</comment>
<dbReference type="AlphaFoldDB" id="A0A9X1V7T4"/>
<evidence type="ECO:0000256" key="8">
    <source>
        <dbReference type="RuleBase" id="RU368092"/>
    </source>
</evidence>
<dbReference type="Pfam" id="PF22629">
    <property type="entry name" value="ACT_AHAS_ss"/>
    <property type="match status" value="1"/>
</dbReference>
<feature type="domain" description="ACT" evidence="9">
    <location>
        <begin position="4"/>
        <end position="78"/>
    </location>
</feature>
<comment type="pathway">
    <text evidence="2 8">Amino-acid biosynthesis; L-valine biosynthesis; L-valine from pyruvate: step 1/4.</text>
</comment>
<comment type="subunit">
    <text evidence="4 8">Dimer of large and small chains.</text>
</comment>
<dbReference type="NCBIfam" id="TIGR00119">
    <property type="entry name" value="acolac_sm"/>
    <property type="match status" value="1"/>
</dbReference>
<dbReference type="Gene3D" id="3.30.70.260">
    <property type="match status" value="1"/>
</dbReference>
<keyword evidence="8 10" id="KW-0808">Transferase</keyword>
<comment type="function">
    <text evidence="8">Catalyzes the conversion of 2 pyruvate molecules into acetolactate in the first common step of the biosynthetic pathway of the branched-amino acids such as leucine, isoleucine, and valine.</text>
</comment>
<dbReference type="Gene3D" id="3.30.70.1150">
    <property type="entry name" value="ACT-like. Chain A, domain 2"/>
    <property type="match status" value="1"/>
</dbReference>